<name>A0A1E5C628_9GAMM</name>
<dbReference type="PANTHER" id="PTHR33741">
    <property type="entry name" value="TRANSMEMBRANE PROTEIN DDB_G0269096-RELATED"/>
    <property type="match status" value="1"/>
</dbReference>
<gene>
    <name evidence="3" type="ORF">A1OK_21215</name>
</gene>
<evidence type="ECO:0000313" key="4">
    <source>
        <dbReference type="Proteomes" id="UP000095039"/>
    </source>
</evidence>
<dbReference type="AlphaFoldDB" id="A0A1E5C628"/>
<evidence type="ECO:0000259" key="2">
    <source>
        <dbReference type="Pfam" id="PF04982"/>
    </source>
</evidence>
<feature type="transmembrane region" description="Helical" evidence="1">
    <location>
        <begin position="100"/>
        <end position="118"/>
    </location>
</feature>
<keyword evidence="4" id="KW-1185">Reference proteome</keyword>
<dbReference type="InterPro" id="IPR058581">
    <property type="entry name" value="TM_HPP"/>
</dbReference>
<dbReference type="PANTHER" id="PTHR33741:SF5">
    <property type="entry name" value="TRANSMEMBRANE PROTEIN DDB_G0269096-RELATED"/>
    <property type="match status" value="1"/>
</dbReference>
<dbReference type="InterPro" id="IPR007065">
    <property type="entry name" value="HPP"/>
</dbReference>
<proteinExistence type="predicted"/>
<feature type="domain" description="HPP transmembrane region" evidence="2">
    <location>
        <begin position="17"/>
        <end position="163"/>
    </location>
</feature>
<reference evidence="3 4" key="1">
    <citation type="journal article" date="2012" name="Science">
        <title>Ecological populations of bacteria act as socially cohesive units of antibiotic production and resistance.</title>
        <authorList>
            <person name="Cordero O.X."/>
            <person name="Wildschutte H."/>
            <person name="Kirkup B."/>
            <person name="Proehl S."/>
            <person name="Ngo L."/>
            <person name="Hussain F."/>
            <person name="Le Roux F."/>
            <person name="Mincer T."/>
            <person name="Polz M.F."/>
        </authorList>
    </citation>
    <scope>NUCLEOTIDE SEQUENCE [LARGE SCALE GENOMIC DNA]</scope>
    <source>
        <strain evidence="3 4">FF-454</strain>
    </source>
</reference>
<keyword evidence="1" id="KW-1133">Transmembrane helix</keyword>
<feature type="transmembrane region" description="Helical" evidence="1">
    <location>
        <begin position="20"/>
        <end position="40"/>
    </location>
</feature>
<dbReference type="Pfam" id="PF04982">
    <property type="entry name" value="TM_HPP"/>
    <property type="match status" value="1"/>
</dbReference>
<evidence type="ECO:0000256" key="1">
    <source>
        <dbReference type="SAM" id="Phobius"/>
    </source>
</evidence>
<keyword evidence="1" id="KW-0472">Membrane</keyword>
<keyword evidence="1" id="KW-0812">Transmembrane</keyword>
<sequence>MVNESKGIYYRILHPAQKPWMIAFVAAIGSSICIALLALIDESAKGDYVLMAPFGATMVLVFGLPQSPLAQPPNVILGHLTTAIVGVIFANLFPPEFWSLGLAVGTGIFFMILFNVTHPPAGGNPLLIMLGGHTSFTFALYPVLAGACVIVIVALIYHGFVSRLEYAWVNKPKKA</sequence>
<accession>A0A1E5C628</accession>
<protein>
    <submittedName>
        <fullName evidence="3">HPP family protein</fullName>
    </submittedName>
</protein>
<dbReference type="RefSeq" id="WP_016960033.1">
    <property type="nucleotide sequence ID" value="NZ_AJWN02000057.1"/>
</dbReference>
<organism evidence="3 4">
    <name type="scientific">Enterovibrio norvegicus FF-454</name>
    <dbReference type="NCBI Taxonomy" id="1185651"/>
    <lineage>
        <taxon>Bacteria</taxon>
        <taxon>Pseudomonadati</taxon>
        <taxon>Pseudomonadota</taxon>
        <taxon>Gammaproteobacteria</taxon>
        <taxon>Vibrionales</taxon>
        <taxon>Vibrionaceae</taxon>
        <taxon>Enterovibrio</taxon>
    </lineage>
</organism>
<comment type="caution">
    <text evidence="3">The sequence shown here is derived from an EMBL/GenBank/DDBJ whole genome shotgun (WGS) entry which is preliminary data.</text>
</comment>
<feature type="transmembrane region" description="Helical" evidence="1">
    <location>
        <begin position="47"/>
        <end position="64"/>
    </location>
</feature>
<feature type="transmembrane region" description="Helical" evidence="1">
    <location>
        <begin position="76"/>
        <end position="93"/>
    </location>
</feature>
<dbReference type="EMBL" id="AJWN02000057">
    <property type="protein sequence ID" value="OEE60933.1"/>
    <property type="molecule type" value="Genomic_DNA"/>
</dbReference>
<dbReference type="Proteomes" id="UP000095039">
    <property type="component" value="Unassembled WGS sequence"/>
</dbReference>
<evidence type="ECO:0000313" key="3">
    <source>
        <dbReference type="EMBL" id="OEE60933.1"/>
    </source>
</evidence>
<feature type="transmembrane region" description="Helical" evidence="1">
    <location>
        <begin position="138"/>
        <end position="157"/>
    </location>
</feature>